<evidence type="ECO:0008006" key="4">
    <source>
        <dbReference type="Google" id="ProtNLM"/>
    </source>
</evidence>
<feature type="signal peptide" evidence="1">
    <location>
        <begin position="1"/>
        <end position="27"/>
    </location>
</feature>
<evidence type="ECO:0000256" key="1">
    <source>
        <dbReference type="SAM" id="SignalP"/>
    </source>
</evidence>
<gene>
    <name evidence="2" type="ORF">BCF44_14225</name>
</gene>
<keyword evidence="3" id="KW-1185">Reference proteome</keyword>
<reference evidence="2 3" key="1">
    <citation type="submission" date="2018-08" db="EMBL/GenBank/DDBJ databases">
        <title>Genomic Encyclopedia of Archaeal and Bacterial Type Strains, Phase II (KMG-II): from individual species to whole genera.</title>
        <authorList>
            <person name="Goeker M."/>
        </authorList>
    </citation>
    <scope>NUCLEOTIDE SEQUENCE [LARGE SCALE GENOMIC DNA]</scope>
    <source>
        <strain evidence="2 3">DSM 45791</strain>
    </source>
</reference>
<evidence type="ECO:0000313" key="2">
    <source>
        <dbReference type="EMBL" id="REH17883.1"/>
    </source>
</evidence>
<dbReference type="EMBL" id="QUNO01000042">
    <property type="protein sequence ID" value="REH17883.1"/>
    <property type="molecule type" value="Genomic_DNA"/>
</dbReference>
<dbReference type="RefSeq" id="WP_116182388.1">
    <property type="nucleotide sequence ID" value="NZ_CP144375.1"/>
</dbReference>
<dbReference type="OrthoDB" id="5194686at2"/>
<dbReference type="Proteomes" id="UP000256269">
    <property type="component" value="Unassembled WGS sequence"/>
</dbReference>
<name>A0A3E0G5Z5_9PSEU</name>
<organism evidence="2 3">
    <name type="scientific">Kutzneria buriramensis</name>
    <dbReference type="NCBI Taxonomy" id="1045776"/>
    <lineage>
        <taxon>Bacteria</taxon>
        <taxon>Bacillati</taxon>
        <taxon>Actinomycetota</taxon>
        <taxon>Actinomycetes</taxon>
        <taxon>Pseudonocardiales</taxon>
        <taxon>Pseudonocardiaceae</taxon>
        <taxon>Kutzneria</taxon>
    </lineage>
</organism>
<sequence length="159" mass="16622">MRKSLMAAALATGTAVILAASATPALADGGFHYLALRTRADVHSVFVSGIGWTNWATQNSGGTVGSPTEPTGIDACYQYVATGLSGDWARPGQQMQVYVNQGGGRQGIGSGYQYSNPRWQDAHNLTVVTLSSSDCTAGALSKKSVSVPTDGLTYFWLSL</sequence>
<dbReference type="AlphaFoldDB" id="A0A3E0G5Z5"/>
<accession>A0A3E0G5Z5</accession>
<feature type="chain" id="PRO_5017709458" description="Secreted protein" evidence="1">
    <location>
        <begin position="28"/>
        <end position="159"/>
    </location>
</feature>
<comment type="caution">
    <text evidence="2">The sequence shown here is derived from an EMBL/GenBank/DDBJ whole genome shotgun (WGS) entry which is preliminary data.</text>
</comment>
<proteinExistence type="predicted"/>
<protein>
    <recommendedName>
        <fullName evidence="4">Secreted protein</fullName>
    </recommendedName>
</protein>
<keyword evidence="1" id="KW-0732">Signal</keyword>
<evidence type="ECO:0000313" key="3">
    <source>
        <dbReference type="Proteomes" id="UP000256269"/>
    </source>
</evidence>